<evidence type="ECO:0000313" key="1">
    <source>
        <dbReference type="EMBL" id="MEI2453736.1"/>
    </source>
</evidence>
<proteinExistence type="predicted"/>
<organism evidence="1 2">
    <name type="scientific">Lysobacter firmicutimachus</name>
    <dbReference type="NCBI Taxonomy" id="1792846"/>
    <lineage>
        <taxon>Bacteria</taxon>
        <taxon>Pseudomonadati</taxon>
        <taxon>Pseudomonadota</taxon>
        <taxon>Gammaproteobacteria</taxon>
        <taxon>Lysobacterales</taxon>
        <taxon>Lysobacteraceae</taxon>
        <taxon>Lysobacter</taxon>
    </lineage>
</organism>
<comment type="caution">
    <text evidence="1">The sequence shown here is derived from an EMBL/GenBank/DDBJ whole genome shotgun (WGS) entry which is preliminary data.</text>
</comment>
<keyword evidence="2" id="KW-1185">Reference proteome</keyword>
<sequence>MTAAAAAALRGGDIDAAALGGIANSVGAAEGLTLPGMSRPVRAINPNFPPSQAGVDAMNSVGIRNMANDIRCVDCNEIAESMLRTSNGEGRILEARPLSSGNLNVFENGSLEPGQWYHQVYTDGRYVFDPRLSPTPVPKGDWLQHIRGINPDRVIFPSKPKGFP</sequence>
<evidence type="ECO:0008006" key="3">
    <source>
        <dbReference type="Google" id="ProtNLM"/>
    </source>
</evidence>
<name>A0ABU8CY93_9GAMM</name>
<accession>A0ABU8CY93</accession>
<gene>
    <name evidence="1" type="ORF">V2J18_03485</name>
</gene>
<dbReference type="RefSeq" id="WP_141233445.1">
    <property type="nucleotide sequence ID" value="NZ_JBANDL010000002.1"/>
</dbReference>
<protein>
    <recommendedName>
        <fullName evidence="3">Tox-PL domain-containing protein</fullName>
    </recommendedName>
</protein>
<evidence type="ECO:0000313" key="2">
    <source>
        <dbReference type="Proteomes" id="UP001387215"/>
    </source>
</evidence>
<reference evidence="1 2" key="1">
    <citation type="submission" date="2024-02" db="EMBL/GenBank/DDBJ databases">
        <title>Lysobacter Genome Sequencing and Mining.</title>
        <authorList>
            <person name="Bierman J."/>
            <person name="Walker M.C."/>
        </authorList>
    </citation>
    <scope>NUCLEOTIDE SEQUENCE [LARGE SCALE GENOMIC DNA]</scope>
    <source>
        <strain evidence="1 2">PB6250</strain>
    </source>
</reference>
<dbReference type="EMBL" id="JBANDL010000002">
    <property type="protein sequence ID" value="MEI2453736.1"/>
    <property type="molecule type" value="Genomic_DNA"/>
</dbReference>
<dbReference type="Proteomes" id="UP001387215">
    <property type="component" value="Unassembled WGS sequence"/>
</dbReference>